<accession>A0ACC1Q977</accession>
<reference evidence="1" key="1">
    <citation type="submission" date="2022-08" db="EMBL/GenBank/DDBJ databases">
        <title>Genome Sequence of Pycnoporus sanguineus.</title>
        <authorList>
            <person name="Buettner E."/>
        </authorList>
    </citation>
    <scope>NUCLEOTIDE SEQUENCE</scope>
    <source>
        <strain evidence="1">CG-C14</strain>
    </source>
</reference>
<dbReference type="EMBL" id="JANSHE010000228">
    <property type="protein sequence ID" value="KAJ3014140.1"/>
    <property type="molecule type" value="Genomic_DNA"/>
</dbReference>
<name>A0ACC1Q977_9APHY</name>
<proteinExistence type="predicted"/>
<protein>
    <submittedName>
        <fullName evidence="1">Uncharacterized protein</fullName>
    </submittedName>
</protein>
<evidence type="ECO:0000313" key="2">
    <source>
        <dbReference type="Proteomes" id="UP001144978"/>
    </source>
</evidence>
<comment type="caution">
    <text evidence="1">The sequence shown here is derived from an EMBL/GenBank/DDBJ whole genome shotgun (WGS) entry which is preliminary data.</text>
</comment>
<gene>
    <name evidence="1" type="ORF">NUW54_g1384</name>
</gene>
<dbReference type="Proteomes" id="UP001144978">
    <property type="component" value="Unassembled WGS sequence"/>
</dbReference>
<keyword evidence="2" id="KW-1185">Reference proteome</keyword>
<sequence length="209" mass="22912">MNRPAYINNKEETHSQPVDSQFKHPDFLLYAYDLATKDRPSHLQASPLIDALLDHAKLASRIAWELKQQGGRVGPQGIKWLHTDMEASFASLLGHLGGSGTDLFDCPAGPGTPYGSLDVHLQESLTEQLRESITAHLEDTLAPRLEASLAEQLERPLEKRLLDSLAQTLAPRVTAELEHAMIGPLMSALRAPLTQALMIPVADTISVEL</sequence>
<organism evidence="1 2">
    <name type="scientific">Trametes sanguinea</name>
    <dbReference type="NCBI Taxonomy" id="158606"/>
    <lineage>
        <taxon>Eukaryota</taxon>
        <taxon>Fungi</taxon>
        <taxon>Dikarya</taxon>
        <taxon>Basidiomycota</taxon>
        <taxon>Agaricomycotina</taxon>
        <taxon>Agaricomycetes</taxon>
        <taxon>Polyporales</taxon>
        <taxon>Polyporaceae</taxon>
        <taxon>Trametes</taxon>
    </lineage>
</organism>
<evidence type="ECO:0000313" key="1">
    <source>
        <dbReference type="EMBL" id="KAJ3014140.1"/>
    </source>
</evidence>